<evidence type="ECO:0000256" key="1">
    <source>
        <dbReference type="SAM" id="MobiDB-lite"/>
    </source>
</evidence>
<dbReference type="AlphaFoldDB" id="A0A2T7A6S0"/>
<evidence type="ECO:0000313" key="3">
    <source>
        <dbReference type="Proteomes" id="UP000244722"/>
    </source>
</evidence>
<reference evidence="2 3" key="1">
    <citation type="submission" date="2017-04" db="EMBL/GenBank/DDBJ databases">
        <title>Draft genome sequence of Tuber borchii Vittad., a whitish edible truffle.</title>
        <authorList>
            <consortium name="DOE Joint Genome Institute"/>
            <person name="Murat C."/>
            <person name="Kuo A."/>
            <person name="Barry K.W."/>
            <person name="Clum A."/>
            <person name="Dockter R.B."/>
            <person name="Fauchery L."/>
            <person name="Iotti M."/>
            <person name="Kohler A."/>
            <person name="Labutti K."/>
            <person name="Lindquist E.A."/>
            <person name="Lipzen A."/>
            <person name="Ohm R.A."/>
            <person name="Wang M."/>
            <person name="Grigoriev I.V."/>
            <person name="Zambonelli A."/>
            <person name="Martin F.M."/>
        </authorList>
    </citation>
    <scope>NUCLEOTIDE SEQUENCE [LARGE SCALE GENOMIC DNA]</scope>
    <source>
        <strain evidence="2 3">Tbo3840</strain>
    </source>
</reference>
<feature type="region of interest" description="Disordered" evidence="1">
    <location>
        <begin position="1"/>
        <end position="21"/>
    </location>
</feature>
<dbReference type="EMBL" id="NESQ01000012">
    <property type="protein sequence ID" value="PUU83431.1"/>
    <property type="molecule type" value="Genomic_DNA"/>
</dbReference>
<dbReference type="Proteomes" id="UP000244722">
    <property type="component" value="Unassembled WGS sequence"/>
</dbReference>
<accession>A0A2T7A6S0</accession>
<organism evidence="2 3">
    <name type="scientific">Tuber borchii</name>
    <name type="common">White truffle</name>
    <dbReference type="NCBI Taxonomy" id="42251"/>
    <lineage>
        <taxon>Eukaryota</taxon>
        <taxon>Fungi</taxon>
        <taxon>Dikarya</taxon>
        <taxon>Ascomycota</taxon>
        <taxon>Pezizomycotina</taxon>
        <taxon>Pezizomycetes</taxon>
        <taxon>Pezizales</taxon>
        <taxon>Tuberaceae</taxon>
        <taxon>Tuber</taxon>
    </lineage>
</organism>
<name>A0A2T7A6S0_TUBBO</name>
<gene>
    <name evidence="2" type="ORF">B9Z19DRAFT_1119267</name>
</gene>
<dbReference type="OrthoDB" id="76567at2759"/>
<comment type="caution">
    <text evidence="2">The sequence shown here is derived from an EMBL/GenBank/DDBJ whole genome shotgun (WGS) entry which is preliminary data.</text>
</comment>
<proteinExistence type="predicted"/>
<evidence type="ECO:0000313" key="2">
    <source>
        <dbReference type="EMBL" id="PUU83431.1"/>
    </source>
</evidence>
<protein>
    <submittedName>
        <fullName evidence="2">Uncharacterized protein</fullName>
    </submittedName>
</protein>
<keyword evidence="3" id="KW-1185">Reference proteome</keyword>
<sequence length="266" mass="29239">MSAPSCTYGSTNSSTFGSPPQTKLVPAEARYYLEEGLEGVERHEYRSVRSFVTTITKHMDEFQFGGAAQYAVYSPVSDEEFTKIDNARDRHLKGLDQVPLSHQRKGVDCQIHSGRKASLMDSGKELGDIGKTRFSGLGSQKEADTSVLGTLKGGCEMVVRELKGRGGNCYSCCYFKGTRSLHVEIWELVDMPNLDITRANPDPFITGVVTKTGEGGIVGEVVTGAPLKISFKKTMLRDPDEALGENDFVIDVQDFKEVAQMAWDFS</sequence>